<name>A0A2H3J9Y1_WOLCO</name>
<feature type="compositionally biased region" description="Low complexity" evidence="1">
    <location>
        <begin position="98"/>
        <end position="111"/>
    </location>
</feature>
<keyword evidence="3" id="KW-1185">Reference proteome</keyword>
<sequence length="726" mass="81076">MDYICALTSARYSFIARAQFESERECTMSMEDAAFMNAVQSSPDESLDYGGRAPRTSSDCQISGAVVKRQATPVVHACNAEIRRALPSSGPTRPVLGSTTPDWTSSTTSRTPKTMLHDLCSVHGVTSSRSTRSFPYRERSYFSLHGLSITPQAIFGVIPPRSHTSSIPASAQPLPGIDLSYVNPGSLPAQKHTEPFGASLPPIRSRLVLPLGPCYISRSLESSSAGLPCNFSWSFPLEVCEKIIDYAGDIAISDASTYEHLSLAQSLTFRQRFRRRDLWRCLFICRALYPCAQRNMVRDVVIRRYTQLDGFVRLLTRRPYLRGFVRSLSIRPQCDFTPSEGESGRRTWVTFPLVLARKLPRLRRLCIDCASQAQTSASSYWLCLRDLAYITELDLVTYPYESWGGMERAICLFPKPRILRFRGADLRATQSDTPLNPYLKRTMAITDKLHLLELTDSFFNDGQNSFGNLIRLCDSLLAIWPKNLPLESFHVRRLSASSAMPAPRRAVWSMNRLLHAAGSNLLHVQINTTRLCTPSDNGRAFIDLSRNTNLESIVLLDFGLCDHSSASLSSGAWISSFLYGINSSVKEITLDTSVCQRDQLDDNGRRISDRKCHYLMVEGSCQFALERNGTNLANVSSGCDRIAGFHTEDIAESVASAVVQRRDSSLPIMTWCCGTDTRSNRHWHGSSIVGDRLAVLRRRRTAAFEIANCNWRPITWSGGMLACHGL</sequence>
<proteinExistence type="predicted"/>
<organism evidence="2 3">
    <name type="scientific">Wolfiporia cocos (strain MD-104)</name>
    <name type="common">Brown rot fungus</name>
    <dbReference type="NCBI Taxonomy" id="742152"/>
    <lineage>
        <taxon>Eukaryota</taxon>
        <taxon>Fungi</taxon>
        <taxon>Dikarya</taxon>
        <taxon>Basidiomycota</taxon>
        <taxon>Agaricomycotina</taxon>
        <taxon>Agaricomycetes</taxon>
        <taxon>Polyporales</taxon>
        <taxon>Phaeolaceae</taxon>
        <taxon>Wolfiporia</taxon>
    </lineage>
</organism>
<evidence type="ECO:0000256" key="1">
    <source>
        <dbReference type="SAM" id="MobiDB-lite"/>
    </source>
</evidence>
<dbReference type="Proteomes" id="UP000218811">
    <property type="component" value="Unassembled WGS sequence"/>
</dbReference>
<evidence type="ECO:0008006" key="4">
    <source>
        <dbReference type="Google" id="ProtNLM"/>
    </source>
</evidence>
<feature type="region of interest" description="Disordered" evidence="1">
    <location>
        <begin position="86"/>
        <end position="111"/>
    </location>
</feature>
<evidence type="ECO:0000313" key="2">
    <source>
        <dbReference type="EMBL" id="PCH34478.1"/>
    </source>
</evidence>
<dbReference type="AlphaFoldDB" id="A0A2H3J9Y1"/>
<dbReference type="EMBL" id="KB467831">
    <property type="protein sequence ID" value="PCH34478.1"/>
    <property type="molecule type" value="Genomic_DNA"/>
</dbReference>
<protein>
    <recommendedName>
        <fullName evidence="4">F-box domain-containing protein</fullName>
    </recommendedName>
</protein>
<reference evidence="2 3" key="1">
    <citation type="journal article" date="2012" name="Science">
        <title>The Paleozoic origin of enzymatic lignin decomposition reconstructed from 31 fungal genomes.</title>
        <authorList>
            <person name="Floudas D."/>
            <person name="Binder M."/>
            <person name="Riley R."/>
            <person name="Barry K."/>
            <person name="Blanchette R.A."/>
            <person name="Henrissat B."/>
            <person name="Martinez A.T."/>
            <person name="Otillar R."/>
            <person name="Spatafora J.W."/>
            <person name="Yadav J.S."/>
            <person name="Aerts A."/>
            <person name="Benoit I."/>
            <person name="Boyd A."/>
            <person name="Carlson A."/>
            <person name="Copeland A."/>
            <person name="Coutinho P.M."/>
            <person name="de Vries R.P."/>
            <person name="Ferreira P."/>
            <person name="Findley K."/>
            <person name="Foster B."/>
            <person name="Gaskell J."/>
            <person name="Glotzer D."/>
            <person name="Gorecki P."/>
            <person name="Heitman J."/>
            <person name="Hesse C."/>
            <person name="Hori C."/>
            <person name="Igarashi K."/>
            <person name="Jurgens J.A."/>
            <person name="Kallen N."/>
            <person name="Kersten P."/>
            <person name="Kohler A."/>
            <person name="Kuees U."/>
            <person name="Kumar T.K.A."/>
            <person name="Kuo A."/>
            <person name="LaButti K."/>
            <person name="Larrondo L.F."/>
            <person name="Lindquist E."/>
            <person name="Ling A."/>
            <person name="Lombard V."/>
            <person name="Lucas S."/>
            <person name="Lundell T."/>
            <person name="Martin R."/>
            <person name="McLaughlin D.J."/>
            <person name="Morgenstern I."/>
            <person name="Morin E."/>
            <person name="Murat C."/>
            <person name="Nagy L.G."/>
            <person name="Nolan M."/>
            <person name="Ohm R.A."/>
            <person name="Patyshakuliyeva A."/>
            <person name="Rokas A."/>
            <person name="Ruiz-Duenas F.J."/>
            <person name="Sabat G."/>
            <person name="Salamov A."/>
            <person name="Samejima M."/>
            <person name="Schmutz J."/>
            <person name="Slot J.C."/>
            <person name="St John F."/>
            <person name="Stenlid J."/>
            <person name="Sun H."/>
            <person name="Sun S."/>
            <person name="Syed K."/>
            <person name="Tsang A."/>
            <person name="Wiebenga A."/>
            <person name="Young D."/>
            <person name="Pisabarro A."/>
            <person name="Eastwood D.C."/>
            <person name="Martin F."/>
            <person name="Cullen D."/>
            <person name="Grigoriev I.V."/>
            <person name="Hibbett D.S."/>
        </authorList>
    </citation>
    <scope>NUCLEOTIDE SEQUENCE [LARGE SCALE GENOMIC DNA]</scope>
    <source>
        <strain evidence="2 3">MD-104</strain>
    </source>
</reference>
<gene>
    <name evidence="2" type="ORF">WOLCODRAFT_15345</name>
</gene>
<evidence type="ECO:0000313" key="3">
    <source>
        <dbReference type="Proteomes" id="UP000218811"/>
    </source>
</evidence>
<accession>A0A2H3J9Y1</accession>